<protein>
    <submittedName>
        <fullName evidence="1">Uncharacterized protein</fullName>
    </submittedName>
</protein>
<evidence type="ECO:0000313" key="2">
    <source>
        <dbReference type="Proteomes" id="UP001054945"/>
    </source>
</evidence>
<proteinExistence type="predicted"/>
<comment type="caution">
    <text evidence="1">The sequence shown here is derived from an EMBL/GenBank/DDBJ whole genome shotgun (WGS) entry which is preliminary data.</text>
</comment>
<gene>
    <name evidence="1" type="ORF">CEXT_677091</name>
</gene>
<dbReference type="Proteomes" id="UP001054945">
    <property type="component" value="Unassembled WGS sequence"/>
</dbReference>
<dbReference type="AlphaFoldDB" id="A0AAV4NN24"/>
<organism evidence="1 2">
    <name type="scientific">Caerostris extrusa</name>
    <name type="common">Bark spider</name>
    <name type="synonym">Caerostris bankana</name>
    <dbReference type="NCBI Taxonomy" id="172846"/>
    <lineage>
        <taxon>Eukaryota</taxon>
        <taxon>Metazoa</taxon>
        <taxon>Ecdysozoa</taxon>
        <taxon>Arthropoda</taxon>
        <taxon>Chelicerata</taxon>
        <taxon>Arachnida</taxon>
        <taxon>Araneae</taxon>
        <taxon>Araneomorphae</taxon>
        <taxon>Entelegynae</taxon>
        <taxon>Araneoidea</taxon>
        <taxon>Araneidae</taxon>
        <taxon>Caerostris</taxon>
    </lineage>
</organism>
<accession>A0AAV4NN24</accession>
<name>A0AAV4NN24_CAEEX</name>
<keyword evidence="2" id="KW-1185">Reference proteome</keyword>
<dbReference type="EMBL" id="BPLR01003444">
    <property type="protein sequence ID" value="GIX84642.1"/>
    <property type="molecule type" value="Genomic_DNA"/>
</dbReference>
<reference evidence="1 2" key="1">
    <citation type="submission" date="2021-06" db="EMBL/GenBank/DDBJ databases">
        <title>Caerostris extrusa draft genome.</title>
        <authorList>
            <person name="Kono N."/>
            <person name="Arakawa K."/>
        </authorList>
    </citation>
    <scope>NUCLEOTIDE SEQUENCE [LARGE SCALE GENOMIC DNA]</scope>
</reference>
<evidence type="ECO:0000313" key="1">
    <source>
        <dbReference type="EMBL" id="GIX84642.1"/>
    </source>
</evidence>
<sequence>MIKGEKMRSCAKWRRGIGYIYRIAWAAQPPRSASKQRLLDRILILMIGFCKRTPERWYQEYFGLEERSEQGWFEGESNL</sequence>